<keyword evidence="1" id="KW-0175">Coiled coil</keyword>
<evidence type="ECO:0000313" key="3">
    <source>
        <dbReference type="Proteomes" id="UP000003781"/>
    </source>
</evidence>
<dbReference type="EMBL" id="AAXW01000014">
    <property type="protein sequence ID" value="EAZ91407.1"/>
    <property type="molecule type" value="Genomic_DNA"/>
</dbReference>
<keyword evidence="3" id="KW-1185">Reference proteome</keyword>
<dbReference type="RefSeq" id="WP_008275532.1">
    <property type="nucleotide sequence ID" value="NZ_AAXW01000014.1"/>
</dbReference>
<name>A3IQ67_9CHRO</name>
<evidence type="ECO:0000313" key="2">
    <source>
        <dbReference type="EMBL" id="EAZ91407.1"/>
    </source>
</evidence>
<feature type="coiled-coil region" evidence="1">
    <location>
        <begin position="58"/>
        <end position="117"/>
    </location>
</feature>
<reference evidence="2 3" key="1">
    <citation type="submission" date="2007-03" db="EMBL/GenBank/DDBJ databases">
        <authorList>
            <person name="Stal L."/>
            <person name="Ferriera S."/>
            <person name="Johnson J."/>
            <person name="Kravitz S."/>
            <person name="Beeson K."/>
            <person name="Sutton G."/>
            <person name="Rogers Y.-H."/>
            <person name="Friedman R."/>
            <person name="Frazier M."/>
            <person name="Venter J.C."/>
        </authorList>
    </citation>
    <scope>NUCLEOTIDE SEQUENCE [LARGE SCALE GENOMIC DNA]</scope>
    <source>
        <strain evidence="2 3">CCY0110</strain>
    </source>
</reference>
<proteinExistence type="predicted"/>
<protein>
    <submittedName>
        <fullName evidence="2">Uncharacterized protein</fullName>
    </submittedName>
</protein>
<sequence>MDKIFDSQDNGESLSSVVENDVFNSPTSEDTESLVTPFVEELIKISVNIMYAELKLTIEDFKKQVNSNARAIEALTNNFTEFQQIQENQSNQVMTIIRELQERQIQLQDTQERERETLETITKEMTRFIIKFNTNKNRIEQLTGYSLSNESDHLDIQQRLMNLEARINELENQS</sequence>
<comment type="caution">
    <text evidence="2">The sequence shown here is derived from an EMBL/GenBank/DDBJ whole genome shotgun (WGS) entry which is preliminary data.</text>
</comment>
<dbReference type="Proteomes" id="UP000003781">
    <property type="component" value="Unassembled WGS sequence"/>
</dbReference>
<gene>
    <name evidence="2" type="ORF">CY0110_05537</name>
</gene>
<dbReference type="AlphaFoldDB" id="A3IQ67"/>
<accession>A3IQ67</accession>
<evidence type="ECO:0000256" key="1">
    <source>
        <dbReference type="SAM" id="Coils"/>
    </source>
</evidence>
<organism evidence="2 3">
    <name type="scientific">Crocosphaera chwakensis CCY0110</name>
    <dbReference type="NCBI Taxonomy" id="391612"/>
    <lineage>
        <taxon>Bacteria</taxon>
        <taxon>Bacillati</taxon>
        <taxon>Cyanobacteriota</taxon>
        <taxon>Cyanophyceae</taxon>
        <taxon>Oscillatoriophycideae</taxon>
        <taxon>Chroococcales</taxon>
        <taxon>Aphanothecaceae</taxon>
        <taxon>Crocosphaera</taxon>
        <taxon>Crocosphaera chwakensis</taxon>
    </lineage>
</organism>